<evidence type="ECO:0000313" key="2">
    <source>
        <dbReference type="EMBL" id="PWW46311.1"/>
    </source>
</evidence>
<proteinExistence type="predicted"/>
<dbReference type="AlphaFoldDB" id="A0A317RBS0"/>
<evidence type="ECO:0000256" key="1">
    <source>
        <dbReference type="SAM" id="Phobius"/>
    </source>
</evidence>
<dbReference type="EMBL" id="QGUB01000004">
    <property type="protein sequence ID" value="PWW46311.1"/>
    <property type="molecule type" value="Genomic_DNA"/>
</dbReference>
<keyword evidence="1" id="KW-1133">Transmembrane helix</keyword>
<dbReference type="Proteomes" id="UP000246483">
    <property type="component" value="Unassembled WGS sequence"/>
</dbReference>
<comment type="caution">
    <text evidence="2">The sequence shown here is derived from an EMBL/GenBank/DDBJ whole genome shotgun (WGS) entry which is preliminary data.</text>
</comment>
<feature type="transmembrane region" description="Helical" evidence="1">
    <location>
        <begin position="86"/>
        <end position="110"/>
    </location>
</feature>
<feature type="transmembrane region" description="Helical" evidence="1">
    <location>
        <begin position="14"/>
        <end position="36"/>
    </location>
</feature>
<dbReference type="OrthoDB" id="9157543at2"/>
<keyword evidence="3" id="KW-1185">Reference proteome</keyword>
<keyword evidence="1" id="KW-0472">Membrane</keyword>
<protein>
    <submittedName>
        <fullName evidence="2">Uncharacterized protein</fullName>
    </submittedName>
</protein>
<sequence length="120" mass="13129">MYEIWLVLNILYEIALGLGPVLLALAVVWLALMVLARSRLSLLALRRALFPASFVAGLLFFTLPHLTQSSFDNMGYWVDWLNLLGMALGLGAAFALFAWPLVALFCPACADGACTTRPAR</sequence>
<keyword evidence="1" id="KW-0812">Transmembrane</keyword>
<reference evidence="2 3" key="1">
    <citation type="submission" date="2018-05" db="EMBL/GenBank/DDBJ databases">
        <title>Genomic Encyclopedia of Type Strains, Phase IV (KMG-IV): sequencing the most valuable type-strain genomes for metagenomic binning, comparative biology and taxonomic classification.</title>
        <authorList>
            <person name="Goeker M."/>
        </authorList>
    </citation>
    <scope>NUCLEOTIDE SEQUENCE [LARGE SCALE GENOMIC DNA]</scope>
    <source>
        <strain evidence="2 3">DSM 26006</strain>
    </source>
</reference>
<dbReference type="RefSeq" id="WP_019375046.1">
    <property type="nucleotide sequence ID" value="NZ_ALEE01000709.1"/>
</dbReference>
<accession>A0A317RBS0</accession>
<name>A0A317RBS0_9BURK</name>
<gene>
    <name evidence="2" type="ORF">DFR36_10491</name>
</gene>
<feature type="transmembrane region" description="Helical" evidence="1">
    <location>
        <begin position="48"/>
        <end position="66"/>
    </location>
</feature>
<organism evidence="2 3">
    <name type="scientific">Melaminivora alkalimesophila</name>
    <dbReference type="NCBI Taxonomy" id="1165852"/>
    <lineage>
        <taxon>Bacteria</taxon>
        <taxon>Pseudomonadati</taxon>
        <taxon>Pseudomonadota</taxon>
        <taxon>Betaproteobacteria</taxon>
        <taxon>Burkholderiales</taxon>
        <taxon>Comamonadaceae</taxon>
        <taxon>Melaminivora</taxon>
    </lineage>
</organism>
<evidence type="ECO:0000313" key="3">
    <source>
        <dbReference type="Proteomes" id="UP000246483"/>
    </source>
</evidence>